<dbReference type="RefSeq" id="WP_231319622.1">
    <property type="nucleotide sequence ID" value="NZ_CP088156.1"/>
</dbReference>
<keyword evidence="1" id="KW-0732">Signal</keyword>
<dbReference type="Proteomes" id="UP001431010">
    <property type="component" value="Chromosome"/>
</dbReference>
<protein>
    <submittedName>
        <fullName evidence="2">Uncharacterized protein</fullName>
    </submittedName>
</protein>
<evidence type="ECO:0000313" key="2">
    <source>
        <dbReference type="EMBL" id="UFZ03605.1"/>
    </source>
</evidence>
<accession>A0ABY3R8D4</accession>
<feature type="chain" id="PRO_5046249776" evidence="1">
    <location>
        <begin position="25"/>
        <end position="310"/>
    </location>
</feature>
<dbReference type="EMBL" id="CP088156">
    <property type="protein sequence ID" value="UFZ03605.1"/>
    <property type="molecule type" value="Genomic_DNA"/>
</dbReference>
<organism evidence="2 3">
    <name type="scientific">Bradyrhizobium ontarionense</name>
    <dbReference type="NCBI Taxonomy" id="2898149"/>
    <lineage>
        <taxon>Bacteria</taxon>
        <taxon>Pseudomonadati</taxon>
        <taxon>Pseudomonadota</taxon>
        <taxon>Alphaproteobacteria</taxon>
        <taxon>Hyphomicrobiales</taxon>
        <taxon>Nitrobacteraceae</taxon>
        <taxon>Bradyrhizobium</taxon>
    </lineage>
</organism>
<reference evidence="2" key="1">
    <citation type="journal article" date="2024" name="Antonie Van Leeuwenhoek">
        <title>Bradyrhizobium ontarionense sp. nov., a novel bacterial symbiont isolated from Aeschynomene indica (Indian jointvetch), harbours photosynthesis, nitrogen fixation and nitrous oxide (N2O) reductase genes.</title>
        <authorList>
            <person name="Bromfield E.S.P."/>
            <person name="Cloutier S."/>
        </authorList>
    </citation>
    <scope>NUCLEOTIDE SEQUENCE</scope>
    <source>
        <strain evidence="2">A19</strain>
    </source>
</reference>
<proteinExistence type="predicted"/>
<evidence type="ECO:0000256" key="1">
    <source>
        <dbReference type="SAM" id="SignalP"/>
    </source>
</evidence>
<gene>
    <name evidence="2" type="ORF">LQG66_31030</name>
</gene>
<sequence length="310" mass="32377">MTSRGCVLAVFTAGLGFIVSAAQAQTLMQAPQPLQIAPWQQIAPPPQDDDDDKPDEQAAAIDPMKDIDVSKLDWSQLAIDETTFLDRPEAAAAKRKAAAEKAAALDWSNQNKGSAASGVSVKQSVSPFWDARVGADMTVARQPTTMSELLAEKAENGGSAPQSGGSAWAAVTAPGAGSIWDKTAIEARVDPGSDQSRLGTTITKAVPIDHYNLTLQNGYNVTQQGMMPIPGAAPKTSRSFDTEQSAKLSIGETGTSVTAGQTLSSNDDKWLRKLGAEQKLTDGLSVSGAIGETAQGGTSKSISAGFKRSW</sequence>
<keyword evidence="3" id="KW-1185">Reference proteome</keyword>
<name>A0ABY3R8D4_9BRAD</name>
<feature type="signal peptide" evidence="1">
    <location>
        <begin position="1"/>
        <end position="24"/>
    </location>
</feature>
<evidence type="ECO:0000313" key="3">
    <source>
        <dbReference type="Proteomes" id="UP001431010"/>
    </source>
</evidence>